<accession>A0A9P5VFC6</accession>
<proteinExistence type="predicted"/>
<evidence type="ECO:0000313" key="1">
    <source>
        <dbReference type="EMBL" id="KAF9156258.1"/>
    </source>
</evidence>
<protein>
    <submittedName>
        <fullName evidence="1">Uncharacterized protein</fullName>
    </submittedName>
</protein>
<dbReference type="OrthoDB" id="2397805at2759"/>
<name>A0A9P5VFC6_9FUNG</name>
<dbReference type="AlphaFoldDB" id="A0A9P5VFC6"/>
<dbReference type="Proteomes" id="UP000748756">
    <property type="component" value="Unassembled WGS sequence"/>
</dbReference>
<comment type="caution">
    <text evidence="1">The sequence shown here is derived from an EMBL/GenBank/DDBJ whole genome shotgun (WGS) entry which is preliminary data.</text>
</comment>
<evidence type="ECO:0000313" key="2">
    <source>
        <dbReference type="Proteomes" id="UP000748756"/>
    </source>
</evidence>
<dbReference type="EMBL" id="JAAAUQ010000031">
    <property type="protein sequence ID" value="KAF9156258.1"/>
    <property type="molecule type" value="Genomic_DNA"/>
</dbReference>
<keyword evidence="2" id="KW-1185">Reference proteome</keyword>
<sequence length="636" mass="71244">MNVWLDDPQRAILQQIKKHTMGPNGYGRIRVPAKYYPIVDNGPTTIAVVKNAVATNNAAALSNELLKFFDSAAGYRRAVIYGTTDGLTTALVECLDFHIASSMFILQALMAVGEIAKTRDLDHEFEGMVSQFLLDVFCSPPPLSPGRLKMINSSAHITNAAINIFLRKSKNRRKKKTNPIAGGDPNLLGIGACNSLPDEGLSLLDFADYPNIAQSTSRNKAAVQGKPFNIMDADNDIIFTDFIDLIDLNDFQPTPTTPLTIHHQHDPTLASRSTKTKGHLNIPLPLPIIDTVNHHHLYRQRFTAPQETYNRTIQSHHHQEVLDKTLAYKSAFQIFLAIEAFELEPILLTHLFDTSNHHHDLLLDETNFNYGSLLLIQLIEQGYIEEAGSLALRLPINRGTSIDTNLVAILVEKNKLDMIHELIGDNKDLCRSVLHLIDRQLTVQIWNWIEYGLVELDQLDHFHAIQCMREGPLAKPSHATLGTIKDPLSDVYSAATSMKLIGLVETAAILSRKFELNKTMKTLQSLKFVTDLCIVISLLQQQDQQPISSKTSVPCPLEPIPTMIDDQPPSLSEYQLSRSWKFFPTVILILKNNVVLQRLVIWYGVKSLRDSSTASFLASKLGQRAYLKRCLEQVQV</sequence>
<organism evidence="1 2">
    <name type="scientific">Linnemannia schmuckeri</name>
    <dbReference type="NCBI Taxonomy" id="64567"/>
    <lineage>
        <taxon>Eukaryota</taxon>
        <taxon>Fungi</taxon>
        <taxon>Fungi incertae sedis</taxon>
        <taxon>Mucoromycota</taxon>
        <taxon>Mortierellomycotina</taxon>
        <taxon>Mortierellomycetes</taxon>
        <taxon>Mortierellales</taxon>
        <taxon>Mortierellaceae</taxon>
        <taxon>Linnemannia</taxon>
    </lineage>
</organism>
<reference evidence="1" key="1">
    <citation type="journal article" date="2020" name="Fungal Divers.">
        <title>Resolving the Mortierellaceae phylogeny through synthesis of multi-gene phylogenetics and phylogenomics.</title>
        <authorList>
            <person name="Vandepol N."/>
            <person name="Liber J."/>
            <person name="Desiro A."/>
            <person name="Na H."/>
            <person name="Kennedy M."/>
            <person name="Barry K."/>
            <person name="Grigoriev I.V."/>
            <person name="Miller A.N."/>
            <person name="O'Donnell K."/>
            <person name="Stajich J.E."/>
            <person name="Bonito G."/>
        </authorList>
    </citation>
    <scope>NUCLEOTIDE SEQUENCE</scope>
    <source>
        <strain evidence="1">NRRL 6426</strain>
    </source>
</reference>
<gene>
    <name evidence="1" type="ORF">BG015_006476</name>
</gene>